<sequence length="123" mass="13674">MLRTAMFTIGFIALLIGGFLWMSQQQKGLDPALLSIVKNYVGRDGLVHDVTNDIGVESVEDVGFKKKGDVLEVFYGKMNFNIQMDETLQEAVQNLRKLGIVLSTDEAGNVKLTYNGEAVKQFE</sequence>
<dbReference type="Proteomes" id="UP000316208">
    <property type="component" value="Unassembled WGS sequence"/>
</dbReference>
<keyword evidence="2" id="KW-1185">Reference proteome</keyword>
<reference evidence="1 2" key="1">
    <citation type="submission" date="2018-03" db="EMBL/GenBank/DDBJ databases">
        <title>Aerobic endospore-forming bacteria genome sequencing and assembly.</title>
        <authorList>
            <person name="Cavalcante D.A."/>
            <person name="Driks A."/>
            <person name="Putonti C."/>
            <person name="De-Souza M.T."/>
        </authorList>
    </citation>
    <scope>NUCLEOTIDE SEQUENCE [LARGE SCALE GENOMIC DNA]</scope>
    <source>
        <strain evidence="1 2">SDF0028</strain>
    </source>
</reference>
<evidence type="ECO:0000313" key="2">
    <source>
        <dbReference type="Proteomes" id="UP000316208"/>
    </source>
</evidence>
<evidence type="ECO:0000313" key="1">
    <source>
        <dbReference type="EMBL" id="TQR44201.1"/>
    </source>
</evidence>
<accession>A0ABY3AQC4</accession>
<protein>
    <submittedName>
        <fullName evidence="1">Uncharacterized protein</fullName>
    </submittedName>
</protein>
<comment type="caution">
    <text evidence="1">The sequence shown here is derived from an EMBL/GenBank/DDBJ whole genome shotgun (WGS) entry which is preliminary data.</text>
</comment>
<name>A0ABY3AQC4_PAEPP</name>
<proteinExistence type="predicted"/>
<organism evidence="1 2">
    <name type="scientific">Paenibacillus popilliae</name>
    <name type="common">Bacillus popilliae</name>
    <dbReference type="NCBI Taxonomy" id="78057"/>
    <lineage>
        <taxon>Bacteria</taxon>
        <taxon>Bacillati</taxon>
        <taxon>Bacillota</taxon>
        <taxon>Bacilli</taxon>
        <taxon>Bacillales</taxon>
        <taxon>Paenibacillaceae</taxon>
        <taxon>Paenibacillus</taxon>
    </lineage>
</organism>
<dbReference type="RefSeq" id="WP_065293194.1">
    <property type="nucleotide sequence ID" value="NZ_SADY01000004.1"/>
</dbReference>
<gene>
    <name evidence="1" type="ORF">C7Y44_13660</name>
</gene>
<dbReference type="EMBL" id="SADY01000004">
    <property type="protein sequence ID" value="TQR44201.1"/>
    <property type="molecule type" value="Genomic_DNA"/>
</dbReference>